<dbReference type="PROSITE" id="PS00383">
    <property type="entry name" value="TYR_PHOSPHATASE_1"/>
    <property type="match status" value="1"/>
</dbReference>
<dbReference type="SMART" id="SM00262">
    <property type="entry name" value="GEL"/>
    <property type="match status" value="2"/>
</dbReference>
<evidence type="ECO:0000259" key="4">
    <source>
        <dbReference type="PROSITE" id="PS50054"/>
    </source>
</evidence>
<dbReference type="GO" id="GO:0051015">
    <property type="term" value="F:actin filament binding"/>
    <property type="evidence" value="ECO:0007669"/>
    <property type="project" value="InterPro"/>
</dbReference>
<dbReference type="Gene3D" id="3.40.20.10">
    <property type="entry name" value="Severin"/>
    <property type="match status" value="2"/>
</dbReference>
<dbReference type="Pfam" id="PF25466">
    <property type="entry name" value="MPK1_gelsolin_C"/>
    <property type="match status" value="1"/>
</dbReference>
<evidence type="ECO:0000256" key="1">
    <source>
        <dbReference type="ARBA" id="ARBA00022801"/>
    </source>
</evidence>
<dbReference type="PANTHER" id="PTHR46381:SF2">
    <property type="entry name" value="MAP KINASE PHOSPHATASE"/>
    <property type="match status" value="1"/>
</dbReference>
<dbReference type="InterPro" id="IPR029021">
    <property type="entry name" value="Prot-tyrosine_phosphatase-like"/>
</dbReference>
<accession>A0AA41SDS4</accession>
<evidence type="ECO:0000313" key="7">
    <source>
        <dbReference type="EMBL" id="MCL7042204.1"/>
    </source>
</evidence>
<reference evidence="6" key="1">
    <citation type="submission" date="2022-03" db="EMBL/GenBank/DDBJ databases">
        <title>A functionally conserved STORR gene fusion in Papaver species that diverged 16.8 million years ago.</title>
        <authorList>
            <person name="Catania T."/>
        </authorList>
    </citation>
    <scope>NUCLEOTIDE SEQUENCE</scope>
    <source>
        <strain evidence="6">S-191538</strain>
    </source>
</reference>
<feature type="domain" description="Tyrosine specific protein phosphatases" evidence="5">
    <location>
        <begin position="179"/>
        <end position="240"/>
    </location>
</feature>
<dbReference type="InterPro" id="IPR029006">
    <property type="entry name" value="ADF-H/Gelsolin-like_dom_sf"/>
</dbReference>
<dbReference type="InterPro" id="IPR000387">
    <property type="entry name" value="Tyr_Pase_dom"/>
</dbReference>
<dbReference type="PANTHER" id="PTHR46381">
    <property type="entry name" value="MKPA PROTEIN"/>
    <property type="match status" value="1"/>
</dbReference>
<keyword evidence="2" id="KW-0904">Protein phosphatase</keyword>
<dbReference type="Proteomes" id="UP001177140">
    <property type="component" value="Unassembled WGS sequence"/>
</dbReference>
<feature type="compositionally biased region" description="Low complexity" evidence="3">
    <location>
        <begin position="499"/>
        <end position="548"/>
    </location>
</feature>
<dbReference type="InterPro" id="IPR000340">
    <property type="entry name" value="Dual-sp_phosphatase_cat-dom"/>
</dbReference>
<dbReference type="SUPFAM" id="SSF55753">
    <property type="entry name" value="Actin depolymerizing proteins"/>
    <property type="match status" value="2"/>
</dbReference>
<feature type="region of interest" description="Disordered" evidence="3">
    <location>
        <begin position="488"/>
        <end position="548"/>
    </location>
</feature>
<evidence type="ECO:0000256" key="3">
    <source>
        <dbReference type="SAM" id="MobiDB-lite"/>
    </source>
</evidence>
<evidence type="ECO:0000313" key="6">
    <source>
        <dbReference type="EMBL" id="MCL7031633.1"/>
    </source>
</evidence>
<dbReference type="Gene3D" id="3.90.190.10">
    <property type="entry name" value="Protein tyrosine phosphatase superfamily"/>
    <property type="match status" value="1"/>
</dbReference>
<dbReference type="GO" id="GO:0004721">
    <property type="term" value="F:phosphoprotein phosphatase activity"/>
    <property type="evidence" value="ECO:0007669"/>
    <property type="project" value="UniProtKB-KW"/>
</dbReference>
<keyword evidence="8" id="KW-1185">Reference proteome</keyword>
<dbReference type="InterPro" id="IPR016130">
    <property type="entry name" value="Tyr_Pase_AS"/>
</dbReference>
<dbReference type="CDD" id="cd14498">
    <property type="entry name" value="DSP"/>
    <property type="match status" value="1"/>
</dbReference>
<keyword evidence="1" id="KW-0378">Hydrolase</keyword>
<dbReference type="SMART" id="SM00195">
    <property type="entry name" value="DSPc"/>
    <property type="match status" value="1"/>
</dbReference>
<dbReference type="Pfam" id="PF00782">
    <property type="entry name" value="DSPc"/>
    <property type="match status" value="1"/>
</dbReference>
<feature type="region of interest" description="Disordered" evidence="3">
    <location>
        <begin position="1"/>
        <end position="48"/>
    </location>
</feature>
<comment type="caution">
    <text evidence="6">The sequence shown here is derived from an EMBL/GenBank/DDBJ whole genome shotgun (WGS) entry which is preliminary data.</text>
</comment>
<dbReference type="EMBL" id="JAJJMA010114217">
    <property type="protein sequence ID" value="MCL7031633.1"/>
    <property type="molecule type" value="Genomic_DNA"/>
</dbReference>
<feature type="compositionally biased region" description="Polar residues" evidence="3">
    <location>
        <begin position="8"/>
        <end position="46"/>
    </location>
</feature>
<dbReference type="SUPFAM" id="SSF52799">
    <property type="entry name" value="(Phosphotyrosine protein) phosphatases II"/>
    <property type="match status" value="1"/>
</dbReference>
<protein>
    <submittedName>
        <fullName evidence="6">Uncharacterized protein</fullName>
    </submittedName>
</protein>
<name>A0AA41SDS4_PAPNU</name>
<evidence type="ECO:0000313" key="8">
    <source>
        <dbReference type="Proteomes" id="UP001177140"/>
    </source>
</evidence>
<feature type="domain" description="Tyrosine-protein phosphatase" evidence="4">
    <location>
        <begin position="120"/>
        <end position="262"/>
    </location>
</feature>
<sequence length="812" mass="90734">MIGEEPNGNPSGSNSGITASRKTYWRSASWSERSPNSRPKVGTTQAKARLCLPPLRPLSIARRSVEEWPKAGSDDLGEWTHPPTPGGRQGGVKFPEKLVSEHPQREFQLKKDKLAFFDKECSRITDHIYLGSEAVAKNREILRKSLITHVLNCVGFVCPEYFKEDLVYKTLWLQDNPSEDITSILYDVFDYFEEVREQSGRVLVHCCQGISRSTSLVIAYLMWRDGQSFENAFQLVKAARGVVNPNMGFACQLLQCQKRVHAVPASPNSILRMYRMAPHSPYDPLHLVPKVLHYPSPLGLDSRGAFIIHVPSGIYVWVGVNCNQVMANDARVSAFQVVRYERAQGLVLTVEEGKEPPSFWDTFANNPLFLGDRDQALKVKKEATGGWSEKMDHDVVKTELGVGKKMVVEYDTDFEIFRKALSGGVVPPCPLSRTGNETCLPARESGWGRIREKLVNGIIKEIVAAPQFSFPNSQSEMLMDSCREEEFYVPSTDPPSLSPSPRCRSPNSFNGYSDSSPDSNSKSPSPLPSPSLSDNSSIFTTSPASSNWSDASSLFYQLSPREPFDVKPAPRAGIAQYPFKGFGSSIAERRGNTPPSLMLPPVNEPPQLSRTMVRSWTFSHLALDENMMESHGNQGFECQNFHEPCRRESPSYSEQLVSGNDITIRIADEHLGKHGTVSDQLVTEVLDVSNTVVYRWPNVEKVDMVHVGVLDSKSVFLLLAPEANAGKNKSKIVYVWVGRDAQKDQEHSSMIGSDMVNEDEHFHWEKVGNKFLAQMGLPMDTPVQITRDGEETRQFLEHLPQPVHQTVESSCL</sequence>
<feature type="region of interest" description="Disordered" evidence="3">
    <location>
        <begin position="70"/>
        <end position="90"/>
    </location>
</feature>
<dbReference type="InterPro" id="IPR057528">
    <property type="entry name" value="MPK1_C"/>
</dbReference>
<dbReference type="AlphaFoldDB" id="A0AA41SDS4"/>
<dbReference type="PROSITE" id="PS50054">
    <property type="entry name" value="TYR_PHOSPHATASE_DUAL"/>
    <property type="match status" value="1"/>
</dbReference>
<evidence type="ECO:0000259" key="5">
    <source>
        <dbReference type="PROSITE" id="PS50056"/>
    </source>
</evidence>
<evidence type="ECO:0000256" key="2">
    <source>
        <dbReference type="ARBA" id="ARBA00022912"/>
    </source>
</evidence>
<dbReference type="InterPro" id="IPR020422">
    <property type="entry name" value="TYR_PHOSPHATASE_DUAL_dom"/>
</dbReference>
<dbReference type="PROSITE" id="PS50056">
    <property type="entry name" value="TYR_PHOSPHATASE_2"/>
    <property type="match status" value="1"/>
</dbReference>
<organism evidence="6 8">
    <name type="scientific">Papaver nudicaule</name>
    <name type="common">Iceland poppy</name>
    <dbReference type="NCBI Taxonomy" id="74823"/>
    <lineage>
        <taxon>Eukaryota</taxon>
        <taxon>Viridiplantae</taxon>
        <taxon>Streptophyta</taxon>
        <taxon>Embryophyta</taxon>
        <taxon>Tracheophyta</taxon>
        <taxon>Spermatophyta</taxon>
        <taxon>Magnoliopsida</taxon>
        <taxon>Ranunculales</taxon>
        <taxon>Papaveraceae</taxon>
        <taxon>Papaveroideae</taxon>
        <taxon>Papaver</taxon>
    </lineage>
</organism>
<dbReference type="InterPro" id="IPR007122">
    <property type="entry name" value="Villin/Gelsolin"/>
</dbReference>
<dbReference type="EMBL" id="JAJJMA010232478">
    <property type="protein sequence ID" value="MCL7042204.1"/>
    <property type="molecule type" value="Genomic_DNA"/>
</dbReference>
<proteinExistence type="predicted"/>
<gene>
    <name evidence="7" type="ORF">MKW94_003948</name>
    <name evidence="6" type="ORF">MKW94_017811</name>
</gene>